<dbReference type="EMBL" id="MAUJ01000001">
    <property type="protein sequence ID" value="OCQ23134.1"/>
    <property type="molecule type" value="Genomic_DNA"/>
</dbReference>
<dbReference type="InterPro" id="IPR001466">
    <property type="entry name" value="Beta-lactam-related"/>
</dbReference>
<reference evidence="4" key="1">
    <citation type="submission" date="2016-07" db="EMBL/GenBank/DDBJ databases">
        <authorList>
            <person name="Florea S."/>
            <person name="Webb J.S."/>
            <person name="Jaromczyk J."/>
            <person name="Schardl C.L."/>
        </authorList>
    </citation>
    <scope>NUCLEOTIDE SEQUENCE [LARGE SCALE GENOMIC DNA]</scope>
    <source>
        <strain evidence="4">IPB1</strain>
    </source>
</reference>
<evidence type="ECO:0000259" key="2">
    <source>
        <dbReference type="Pfam" id="PF00144"/>
    </source>
</evidence>
<dbReference type="SUPFAM" id="SSF56601">
    <property type="entry name" value="beta-lactamase/transpeptidase-like"/>
    <property type="match status" value="1"/>
</dbReference>
<evidence type="ECO:0000313" key="3">
    <source>
        <dbReference type="EMBL" id="OCQ23134.1"/>
    </source>
</evidence>
<feature type="signal peptide" evidence="1">
    <location>
        <begin position="1"/>
        <end position="18"/>
    </location>
</feature>
<feature type="chain" id="PRO_5008646464" evidence="1">
    <location>
        <begin position="19"/>
        <end position="353"/>
    </location>
</feature>
<dbReference type="PANTHER" id="PTHR46825:SF9">
    <property type="entry name" value="BETA-LACTAMASE-RELATED DOMAIN-CONTAINING PROTEIN"/>
    <property type="match status" value="1"/>
</dbReference>
<protein>
    <submittedName>
        <fullName evidence="3">Serine hydrolase</fullName>
    </submittedName>
</protein>
<dbReference type="GO" id="GO:0016787">
    <property type="term" value="F:hydrolase activity"/>
    <property type="evidence" value="ECO:0007669"/>
    <property type="project" value="UniProtKB-KW"/>
</dbReference>
<dbReference type="Pfam" id="PF00144">
    <property type="entry name" value="Beta-lactamase"/>
    <property type="match status" value="1"/>
</dbReference>
<feature type="domain" description="Beta-lactamase-related" evidence="2">
    <location>
        <begin position="34"/>
        <end position="338"/>
    </location>
</feature>
<comment type="caution">
    <text evidence="3">The sequence shown here is derived from an EMBL/GenBank/DDBJ whole genome shotgun (WGS) entry which is preliminary data.</text>
</comment>
<organism evidence="3 4">
    <name type="scientific">Pseudoalteromonas luteoviolacea</name>
    <dbReference type="NCBI Taxonomy" id="43657"/>
    <lineage>
        <taxon>Bacteria</taxon>
        <taxon>Pseudomonadati</taxon>
        <taxon>Pseudomonadota</taxon>
        <taxon>Gammaproteobacteria</taxon>
        <taxon>Alteromonadales</taxon>
        <taxon>Pseudoalteromonadaceae</taxon>
        <taxon>Pseudoalteromonas</taxon>
    </lineage>
</organism>
<accession>A0A1C0TV76</accession>
<name>A0A1C0TV76_9GAMM</name>
<evidence type="ECO:0000256" key="1">
    <source>
        <dbReference type="SAM" id="SignalP"/>
    </source>
</evidence>
<dbReference type="Gene3D" id="3.40.710.10">
    <property type="entry name" value="DD-peptidase/beta-lactamase superfamily"/>
    <property type="match status" value="1"/>
</dbReference>
<dbReference type="PANTHER" id="PTHR46825">
    <property type="entry name" value="D-ALANYL-D-ALANINE-CARBOXYPEPTIDASE/ENDOPEPTIDASE AMPH"/>
    <property type="match status" value="1"/>
</dbReference>
<dbReference type="RefSeq" id="WP_065789119.1">
    <property type="nucleotide sequence ID" value="NZ_MAUJ01000001.1"/>
</dbReference>
<evidence type="ECO:0000313" key="4">
    <source>
        <dbReference type="Proteomes" id="UP000093366"/>
    </source>
</evidence>
<proteinExistence type="predicted"/>
<keyword evidence="1" id="KW-0732">Signal</keyword>
<dbReference type="OrthoDB" id="5638366at2"/>
<dbReference type="Proteomes" id="UP000093366">
    <property type="component" value="Unassembled WGS sequence"/>
</dbReference>
<dbReference type="InterPro" id="IPR050491">
    <property type="entry name" value="AmpC-like"/>
</dbReference>
<dbReference type="AlphaFoldDB" id="A0A1C0TV76"/>
<dbReference type="InterPro" id="IPR012338">
    <property type="entry name" value="Beta-lactam/transpept-like"/>
</dbReference>
<sequence length="353" mass="39420">MNKLLLIVLLSMSSDVLANKVNTYDELTSALEDIRVKNNIPAMSVAVITSGKVSYTRGFGFIDAKMKKATKPTSLFRVASISKLFTAQAIMQLVEKNKIALNDKVGRHLPHFKESDITVKQLLTHTSGLGDNVKPVGYEQQRTISSYLELVKKSSLTKVENKTFEYSDTNYNVLGAVISAVSGVSFEKYVSNNILIPAKMSKSGYFNGENAFYSEAKPTYKGKVIDESYQRPYDLSFNPSEGLISNTNDLSQWLALTLSRDSSILNKQTYLDMLKPQVKTSWGEIYMGLGWQVYTNSNDTVARHPGSIRGYKSLVLTYPDSENALIILTNSSNTPRWEIANTITKVLKQNSQW</sequence>
<keyword evidence="3" id="KW-0378">Hydrolase</keyword>
<gene>
    <name evidence="3" type="ORF">A7985_04065</name>
</gene>